<dbReference type="OrthoDB" id="9788539at2"/>
<evidence type="ECO:0000256" key="1">
    <source>
        <dbReference type="ARBA" id="ARBA00005750"/>
    </source>
</evidence>
<dbReference type="InterPro" id="IPR032466">
    <property type="entry name" value="Metal_Hydrolase"/>
</dbReference>
<gene>
    <name evidence="6" type="ORF">SAMN02910429_00248</name>
</gene>
<dbReference type="GO" id="GO:0045227">
    <property type="term" value="P:capsule polysaccharide biosynthetic process"/>
    <property type="evidence" value="ECO:0007669"/>
    <property type="project" value="UniProtKB-UniPathway"/>
</dbReference>
<protein>
    <recommendedName>
        <fullName evidence="2">protein-tyrosine-phosphatase</fullName>
        <ecNumber evidence="2">3.1.3.48</ecNumber>
    </recommendedName>
</protein>
<dbReference type="GO" id="GO:0030145">
    <property type="term" value="F:manganese ion binding"/>
    <property type="evidence" value="ECO:0007669"/>
    <property type="project" value="InterPro"/>
</dbReference>
<dbReference type="Proteomes" id="UP000182471">
    <property type="component" value="Unassembled WGS sequence"/>
</dbReference>
<sequence>MLEGFIDIHSHILPGVDDGARNLEMAEKMIEMALEDGIIGLVLTPHIKAPRYLLPEEEIVSKFEELKEIVRSKYPQMHLYLGGEFYFYSSILEESPHIIRTINKTDYVLVEFSPMISYDEMLRAFQKLKACGYDVILAHVERYEVLRKDLEKVEHVKGMGVLIQMNANTIYKPNDREHKKFMKKVLKEELIDLVATDAHDLNDRKPNLSKAANYVVKKIGMDYAQDIFMENQLRILQGKRIN</sequence>
<evidence type="ECO:0000313" key="7">
    <source>
        <dbReference type="Proteomes" id="UP000182471"/>
    </source>
</evidence>
<organism evidence="6 7">
    <name type="scientific">Lachnobacterium bovis</name>
    <dbReference type="NCBI Taxonomy" id="140626"/>
    <lineage>
        <taxon>Bacteria</taxon>
        <taxon>Bacillati</taxon>
        <taxon>Bacillota</taxon>
        <taxon>Clostridia</taxon>
        <taxon>Lachnospirales</taxon>
        <taxon>Lachnospiraceae</taxon>
        <taxon>Lachnobacterium</taxon>
    </lineage>
</organism>
<evidence type="ECO:0000256" key="5">
    <source>
        <dbReference type="ARBA" id="ARBA00051722"/>
    </source>
</evidence>
<keyword evidence="7" id="KW-1185">Reference proteome</keyword>
<dbReference type="RefSeq" id="WP_027422376.1">
    <property type="nucleotide sequence ID" value="NZ_FOGW01000004.1"/>
</dbReference>
<dbReference type="InterPro" id="IPR016667">
    <property type="entry name" value="Caps_polysacc_synth_CpsB/CapC"/>
</dbReference>
<proteinExistence type="inferred from homology"/>
<keyword evidence="3" id="KW-0378">Hydrolase</keyword>
<dbReference type="EC" id="3.1.3.48" evidence="2"/>
<dbReference type="UniPathway" id="UPA00934"/>
<dbReference type="PIRSF" id="PIRSF016557">
    <property type="entry name" value="Caps_synth_CpsB"/>
    <property type="match status" value="1"/>
</dbReference>
<comment type="catalytic activity">
    <reaction evidence="5">
        <text>O-phospho-L-tyrosyl-[protein] + H2O = L-tyrosyl-[protein] + phosphate</text>
        <dbReference type="Rhea" id="RHEA:10684"/>
        <dbReference type="Rhea" id="RHEA-COMP:10136"/>
        <dbReference type="Rhea" id="RHEA-COMP:20101"/>
        <dbReference type="ChEBI" id="CHEBI:15377"/>
        <dbReference type="ChEBI" id="CHEBI:43474"/>
        <dbReference type="ChEBI" id="CHEBI:46858"/>
        <dbReference type="ChEBI" id="CHEBI:61978"/>
        <dbReference type="EC" id="3.1.3.48"/>
    </reaction>
</comment>
<dbReference type="SUPFAM" id="SSF51556">
    <property type="entry name" value="Metallo-dependent hydrolases"/>
    <property type="match status" value="1"/>
</dbReference>
<evidence type="ECO:0000256" key="2">
    <source>
        <dbReference type="ARBA" id="ARBA00013064"/>
    </source>
</evidence>
<dbReference type="PANTHER" id="PTHR39181">
    <property type="entry name" value="TYROSINE-PROTEIN PHOSPHATASE YWQE"/>
    <property type="match status" value="1"/>
</dbReference>
<dbReference type="AlphaFoldDB" id="A0A1H9PG58"/>
<reference evidence="7" key="1">
    <citation type="submission" date="2016-10" db="EMBL/GenBank/DDBJ databases">
        <authorList>
            <person name="Varghese N."/>
            <person name="Submissions S."/>
        </authorList>
    </citation>
    <scope>NUCLEOTIDE SEQUENCE [LARGE SCALE GENOMIC DNA]</scope>
    <source>
        <strain evidence="7">S1b</strain>
    </source>
</reference>
<dbReference type="GO" id="GO:0004725">
    <property type="term" value="F:protein tyrosine phosphatase activity"/>
    <property type="evidence" value="ECO:0007669"/>
    <property type="project" value="UniProtKB-EC"/>
</dbReference>
<comment type="similarity">
    <text evidence="1">Belongs to the metallo-dependent hydrolases superfamily. CpsB/CapC family.</text>
</comment>
<dbReference type="PANTHER" id="PTHR39181:SF1">
    <property type="entry name" value="TYROSINE-PROTEIN PHOSPHATASE YWQE"/>
    <property type="match status" value="1"/>
</dbReference>
<keyword evidence="4" id="KW-0904">Protein phosphatase</keyword>
<name>A0A1H9PG58_9FIRM</name>
<dbReference type="Gene3D" id="3.20.20.140">
    <property type="entry name" value="Metal-dependent hydrolases"/>
    <property type="match status" value="1"/>
</dbReference>
<evidence type="ECO:0000256" key="4">
    <source>
        <dbReference type="ARBA" id="ARBA00022912"/>
    </source>
</evidence>
<evidence type="ECO:0000256" key="3">
    <source>
        <dbReference type="ARBA" id="ARBA00022801"/>
    </source>
</evidence>
<evidence type="ECO:0000313" key="6">
    <source>
        <dbReference type="EMBL" id="SER47137.1"/>
    </source>
</evidence>
<dbReference type="EMBL" id="FOGW01000004">
    <property type="protein sequence ID" value="SER47137.1"/>
    <property type="molecule type" value="Genomic_DNA"/>
</dbReference>
<dbReference type="Pfam" id="PF19567">
    <property type="entry name" value="CpsB_CapC"/>
    <property type="match status" value="1"/>
</dbReference>
<accession>A0A1H9PG58</accession>